<dbReference type="EMBL" id="JHEG02000059">
    <property type="protein sequence ID" value="KIE06779.1"/>
    <property type="molecule type" value="Genomic_DNA"/>
</dbReference>
<dbReference type="InterPro" id="IPR051465">
    <property type="entry name" value="Cell_Envelope_Struct_Comp"/>
</dbReference>
<proteinExistence type="predicted"/>
<dbReference type="STRING" id="1479485.DA73_0236455"/>
<feature type="domain" description="SLH" evidence="2">
    <location>
        <begin position="99"/>
        <end position="161"/>
    </location>
</feature>
<reference evidence="3" key="2">
    <citation type="submission" date="2019-11" db="EMBL/GenBank/DDBJ databases">
        <title>Improved Assembly of Tolypothrix boutellei genome.</title>
        <authorList>
            <person name="Sarangi A.N."/>
            <person name="Mukherjee M."/>
            <person name="Ghosh S."/>
            <person name="Singh D."/>
            <person name="Das A."/>
            <person name="Kant S."/>
            <person name="Prusty A."/>
            <person name="Tripathy S."/>
        </authorList>
    </citation>
    <scope>NUCLEOTIDE SEQUENCE</scope>
    <source>
        <strain evidence="3">VB521301</strain>
    </source>
</reference>
<organism evidence="4">
    <name type="scientific">Tolypothrix bouteillei VB521301</name>
    <dbReference type="NCBI Taxonomy" id="1479485"/>
    <lineage>
        <taxon>Bacteria</taxon>
        <taxon>Bacillati</taxon>
        <taxon>Cyanobacteriota</taxon>
        <taxon>Cyanophyceae</taxon>
        <taxon>Nostocales</taxon>
        <taxon>Tolypothrichaceae</taxon>
        <taxon>Tolypothrix</taxon>
    </lineage>
</organism>
<feature type="domain" description="SLH" evidence="2">
    <location>
        <begin position="235"/>
        <end position="299"/>
    </location>
</feature>
<sequence length="314" mass="34170">MNGLLRLFLPLISLPTLCLLLLSGIPKETSAQNTAQQIFPDVKPDHWAQPFIQGLAEKNIVAGYPDGTFRPEQSVNRDEFAAMIDKAFNQPPVRQISSGSAYKDVPEGYWAAPAIEDAYEQGLMTGYPNGVFRPNQNVSKVDAIAALSKVVNSTSTKAQTATQVTTVPVATQQARKPTRKFALLPLAMTSLMQPLLLAKANAASVPPVQQMGKGEEAKTSARSANSNRPSSYAVTSLYADAEEIPQDKVDEIAKATRANLVVNYPKRNVLNPRKTLSRGEMSALVYQTLVAAGRMEPVAINTPAYQYIVRPENR</sequence>
<evidence type="ECO:0000313" key="4">
    <source>
        <dbReference type="EMBL" id="KIE06779.1"/>
    </source>
</evidence>
<protein>
    <submittedName>
        <fullName evidence="3">S-layer homology domain-containing protein</fullName>
    </submittedName>
    <submittedName>
        <fullName evidence="4">S-layer protein</fullName>
    </submittedName>
</protein>
<evidence type="ECO:0000313" key="3">
    <source>
        <dbReference type="EMBL" id="KAF3889864.1"/>
    </source>
</evidence>
<dbReference type="OrthoDB" id="9759810at2"/>
<dbReference type="AlphaFoldDB" id="A0A0C1QML6"/>
<name>A0A0C1QML6_9CYAN</name>
<dbReference type="PANTHER" id="PTHR43308">
    <property type="entry name" value="OUTER MEMBRANE PROTEIN ALPHA-RELATED"/>
    <property type="match status" value="1"/>
</dbReference>
<dbReference type="EMBL" id="JHEG04000001">
    <property type="protein sequence ID" value="KAF3889864.1"/>
    <property type="molecule type" value="Genomic_DNA"/>
</dbReference>
<dbReference type="PROSITE" id="PS51272">
    <property type="entry name" value="SLH"/>
    <property type="match status" value="3"/>
</dbReference>
<dbReference type="RefSeq" id="WP_038072131.1">
    <property type="nucleotide sequence ID" value="NZ_JHEG04000001.1"/>
</dbReference>
<dbReference type="PANTHER" id="PTHR43308:SF5">
    <property type="entry name" value="S-LAYER PROTEIN _ PEPTIDOGLYCAN ENDO-BETA-N-ACETYLGLUCOSAMINIDASE"/>
    <property type="match status" value="1"/>
</dbReference>
<feature type="domain" description="SLH" evidence="2">
    <location>
        <begin position="35"/>
        <end position="98"/>
    </location>
</feature>
<accession>A0A0C1QML6</accession>
<dbReference type="Pfam" id="PF00395">
    <property type="entry name" value="SLH"/>
    <property type="match status" value="3"/>
</dbReference>
<evidence type="ECO:0000313" key="5">
    <source>
        <dbReference type="Proteomes" id="UP000029738"/>
    </source>
</evidence>
<feature type="compositionally biased region" description="Low complexity" evidence="1">
    <location>
        <begin position="220"/>
        <end position="229"/>
    </location>
</feature>
<feature type="region of interest" description="Disordered" evidence="1">
    <location>
        <begin position="206"/>
        <end position="229"/>
    </location>
</feature>
<dbReference type="Proteomes" id="UP000029738">
    <property type="component" value="Unassembled WGS sequence"/>
</dbReference>
<gene>
    <name evidence="4" type="ORF">DA73_0236455</name>
    <name evidence="3" type="ORF">DA73_0400033655</name>
</gene>
<evidence type="ECO:0000256" key="1">
    <source>
        <dbReference type="SAM" id="MobiDB-lite"/>
    </source>
</evidence>
<dbReference type="InterPro" id="IPR001119">
    <property type="entry name" value="SLH_dom"/>
</dbReference>
<keyword evidence="5" id="KW-1185">Reference proteome</keyword>
<evidence type="ECO:0000259" key="2">
    <source>
        <dbReference type="PROSITE" id="PS51272"/>
    </source>
</evidence>
<reference evidence="4" key="1">
    <citation type="journal article" date="2015" name="Genome Announc.">
        <title>Draft Genome Sequence of Tolypothrix boutellei Strain VB521301.</title>
        <authorList>
            <person name="Chandrababunaidu M.M."/>
            <person name="Singh D."/>
            <person name="Sen D."/>
            <person name="Bhan S."/>
            <person name="Das S."/>
            <person name="Gupta A."/>
            <person name="Adhikary S.P."/>
            <person name="Tripathy S."/>
        </authorList>
    </citation>
    <scope>NUCLEOTIDE SEQUENCE</scope>
    <source>
        <strain evidence="4">VB521301</strain>
    </source>
</reference>
<comment type="caution">
    <text evidence="4">The sequence shown here is derived from an EMBL/GenBank/DDBJ whole genome shotgun (WGS) entry which is preliminary data.</text>
</comment>